<sequence length="135" mass="14986">MQVLQLPVRFAHVDAAGIVFYPRYFEMLNAAVEQYFADIVGVDFKTMHLDRQIGVPTVHLEADFAAPSRLGDLLSIDLAVEKVGRSSCAVRYAVRCGEETRLRASATLVCMDLVKASAIAWPDDIRARMLVETVD</sequence>
<keyword evidence="2" id="KW-1185">Reference proteome</keyword>
<name>A0A7V8U8L0_9SPHN</name>
<proteinExistence type="predicted"/>
<dbReference type="InterPro" id="IPR029069">
    <property type="entry name" value="HotDog_dom_sf"/>
</dbReference>
<organism evidence="1 2">
    <name type="scientific">Sphingomonas ursincola</name>
    <dbReference type="NCBI Taxonomy" id="56361"/>
    <lineage>
        <taxon>Bacteria</taxon>
        <taxon>Pseudomonadati</taxon>
        <taxon>Pseudomonadota</taxon>
        <taxon>Alphaproteobacteria</taxon>
        <taxon>Sphingomonadales</taxon>
        <taxon>Sphingomonadaceae</taxon>
        <taxon>Sphingomonas</taxon>
    </lineage>
</organism>
<gene>
    <name evidence="1" type="ORF">FG486_10545</name>
</gene>
<dbReference type="PANTHER" id="PTHR31793">
    <property type="entry name" value="4-HYDROXYBENZOYL-COA THIOESTERASE FAMILY MEMBER"/>
    <property type="match status" value="1"/>
</dbReference>
<protein>
    <submittedName>
        <fullName evidence="1">Acyl-CoA thioesterase</fullName>
    </submittedName>
</protein>
<evidence type="ECO:0000313" key="2">
    <source>
        <dbReference type="Proteomes" id="UP000589292"/>
    </source>
</evidence>
<dbReference type="AlphaFoldDB" id="A0A7V8U8L0"/>
<evidence type="ECO:0000313" key="1">
    <source>
        <dbReference type="EMBL" id="MBA1374781.1"/>
    </source>
</evidence>
<dbReference type="RefSeq" id="WP_181267467.1">
    <property type="nucleotide sequence ID" value="NZ_BAAAGB010000001.1"/>
</dbReference>
<dbReference type="GO" id="GO:0047617">
    <property type="term" value="F:fatty acyl-CoA hydrolase activity"/>
    <property type="evidence" value="ECO:0007669"/>
    <property type="project" value="TreeGrafter"/>
</dbReference>
<reference evidence="1 2" key="1">
    <citation type="journal article" date="1994" name="Int. J. Syst. Bacteriol.">
        <title>Phylogenetic positions of novel aerobic, bacteriochlorophyll a-containing bacteria and description of Roseococcus thiosulfatophilus gen. nov., sp. nov., Erythromicrobium ramosum gen. nov., sp. nov., and Erythrobacter litoralis sp. nov.</title>
        <authorList>
            <person name="Yurkov V."/>
            <person name="Stackebrandt E."/>
            <person name="Holmes A."/>
            <person name="Fuerst J.A."/>
            <person name="Hugenholtz P."/>
            <person name="Golecki J."/>
            <person name="Gad'on N."/>
            <person name="Gorlenko V.M."/>
            <person name="Kompantseva E.I."/>
            <person name="Drews G."/>
        </authorList>
    </citation>
    <scope>NUCLEOTIDE SEQUENCE [LARGE SCALE GENOMIC DNA]</scope>
    <source>
        <strain evidence="1 2">KR-99</strain>
    </source>
</reference>
<comment type="caution">
    <text evidence="1">The sequence shown here is derived from an EMBL/GenBank/DDBJ whole genome shotgun (WGS) entry which is preliminary data.</text>
</comment>
<accession>A0A7V8U8L0</accession>
<dbReference type="Proteomes" id="UP000589292">
    <property type="component" value="Unassembled WGS sequence"/>
</dbReference>
<dbReference type="EMBL" id="VDES01000002">
    <property type="protein sequence ID" value="MBA1374781.1"/>
    <property type="molecule type" value="Genomic_DNA"/>
</dbReference>
<dbReference type="PANTHER" id="PTHR31793:SF24">
    <property type="entry name" value="LONG-CHAIN ACYL-COA THIOESTERASE FADM"/>
    <property type="match status" value="1"/>
</dbReference>
<dbReference type="SUPFAM" id="SSF54637">
    <property type="entry name" value="Thioesterase/thiol ester dehydrase-isomerase"/>
    <property type="match status" value="1"/>
</dbReference>
<dbReference type="Gene3D" id="3.10.129.10">
    <property type="entry name" value="Hotdog Thioesterase"/>
    <property type="match status" value="1"/>
</dbReference>
<dbReference type="Pfam" id="PF13279">
    <property type="entry name" value="4HBT_2"/>
    <property type="match status" value="1"/>
</dbReference>
<dbReference type="CDD" id="cd00586">
    <property type="entry name" value="4HBT"/>
    <property type="match status" value="1"/>
</dbReference>
<dbReference type="InterPro" id="IPR050563">
    <property type="entry name" value="4-hydroxybenzoyl-CoA_TE"/>
</dbReference>